<dbReference type="HOGENOM" id="CLU_3068806_0_0_1"/>
<reference evidence="3" key="1">
    <citation type="submission" date="2010-07" db="EMBL/GenBank/DDBJ databases">
        <title>The genome sequence of Gaeumannomyces graminis var. tritici strain R3-111a-1.</title>
        <authorList>
            <consortium name="The Broad Institute Genome Sequencing Platform"/>
            <person name="Ma L.-J."/>
            <person name="Dead R."/>
            <person name="Young S."/>
            <person name="Zeng Q."/>
            <person name="Koehrsen M."/>
            <person name="Alvarado L."/>
            <person name="Berlin A."/>
            <person name="Chapman S.B."/>
            <person name="Chen Z."/>
            <person name="Freedman E."/>
            <person name="Gellesch M."/>
            <person name="Goldberg J."/>
            <person name="Griggs A."/>
            <person name="Gujja S."/>
            <person name="Heilman E.R."/>
            <person name="Heiman D."/>
            <person name="Hepburn T."/>
            <person name="Howarth C."/>
            <person name="Jen D."/>
            <person name="Larson L."/>
            <person name="Mehta T."/>
            <person name="Neiman D."/>
            <person name="Pearson M."/>
            <person name="Roberts A."/>
            <person name="Saif S."/>
            <person name="Shea T."/>
            <person name="Shenoy N."/>
            <person name="Sisk P."/>
            <person name="Stolte C."/>
            <person name="Sykes S."/>
            <person name="Walk T."/>
            <person name="White J."/>
            <person name="Yandava C."/>
            <person name="Haas B."/>
            <person name="Nusbaum C."/>
            <person name="Birren B."/>
        </authorList>
    </citation>
    <scope>NUCLEOTIDE SEQUENCE [LARGE SCALE GENOMIC DNA]</scope>
    <source>
        <strain evidence="3">R3-111a-1</strain>
    </source>
</reference>
<protein>
    <submittedName>
        <fullName evidence="1 2">Uncharacterized protein</fullName>
    </submittedName>
</protein>
<keyword evidence="3" id="KW-1185">Reference proteome</keyword>
<dbReference type="VEuPathDB" id="FungiDB:GGTG_12388"/>
<name>J3PFW3_GAET3</name>
<sequence length="53" mass="6245">MPLSKKLPVKTFKLTFKSPLTIFIADLNFFSKTFYKILKHLTFKSFSCITNRI</sequence>
<reference evidence="2" key="4">
    <citation type="journal article" date="2015" name="G3 (Bethesda)">
        <title>Genome sequences of three phytopathogenic species of the Magnaporthaceae family of fungi.</title>
        <authorList>
            <person name="Okagaki L.H."/>
            <person name="Nunes C.C."/>
            <person name="Sailsbery J."/>
            <person name="Clay B."/>
            <person name="Brown D."/>
            <person name="John T."/>
            <person name="Oh Y."/>
            <person name="Young N."/>
            <person name="Fitzgerald M."/>
            <person name="Haas B.J."/>
            <person name="Zeng Q."/>
            <person name="Young S."/>
            <person name="Adiconis X."/>
            <person name="Fan L."/>
            <person name="Levin J.Z."/>
            <person name="Mitchell T.K."/>
            <person name="Okubara P.A."/>
            <person name="Farman M.L."/>
            <person name="Kohn L.M."/>
            <person name="Birren B."/>
            <person name="Ma L.-J."/>
            <person name="Dean R.A."/>
        </authorList>
    </citation>
    <scope>NUCLEOTIDE SEQUENCE</scope>
    <source>
        <strain evidence="2">R3-111a-1</strain>
    </source>
</reference>
<organism evidence="1">
    <name type="scientific">Gaeumannomyces tritici (strain R3-111a-1)</name>
    <name type="common">Wheat and barley take-all root rot fungus</name>
    <name type="synonym">Gaeumannomyces graminis var. tritici</name>
    <dbReference type="NCBI Taxonomy" id="644352"/>
    <lineage>
        <taxon>Eukaryota</taxon>
        <taxon>Fungi</taxon>
        <taxon>Dikarya</taxon>
        <taxon>Ascomycota</taxon>
        <taxon>Pezizomycotina</taxon>
        <taxon>Sordariomycetes</taxon>
        <taxon>Sordariomycetidae</taxon>
        <taxon>Magnaporthales</taxon>
        <taxon>Magnaporthaceae</taxon>
        <taxon>Gaeumannomyces</taxon>
    </lineage>
</organism>
<reference evidence="1" key="3">
    <citation type="submission" date="2010-09" db="EMBL/GenBank/DDBJ databases">
        <title>Annotation of Gaeumannomyces graminis var. tritici R3-111a-1.</title>
        <authorList>
            <consortium name="The Broad Institute Genome Sequencing Platform"/>
            <person name="Ma L.-J."/>
            <person name="Dead R."/>
            <person name="Young S.K."/>
            <person name="Zeng Q."/>
            <person name="Gargeya S."/>
            <person name="Fitzgerald M."/>
            <person name="Haas B."/>
            <person name="Abouelleil A."/>
            <person name="Alvarado L."/>
            <person name="Arachchi H.M."/>
            <person name="Berlin A."/>
            <person name="Brown A."/>
            <person name="Chapman S.B."/>
            <person name="Chen Z."/>
            <person name="Dunbar C."/>
            <person name="Freedman E."/>
            <person name="Gearin G."/>
            <person name="Gellesch M."/>
            <person name="Goldberg J."/>
            <person name="Griggs A."/>
            <person name="Gujja S."/>
            <person name="Heiman D."/>
            <person name="Howarth C."/>
            <person name="Larson L."/>
            <person name="Lui A."/>
            <person name="MacDonald P.J.P."/>
            <person name="Mehta T."/>
            <person name="Montmayeur A."/>
            <person name="Murphy C."/>
            <person name="Neiman D."/>
            <person name="Pearson M."/>
            <person name="Priest M."/>
            <person name="Roberts A."/>
            <person name="Saif S."/>
            <person name="Shea T."/>
            <person name="Shenoy N."/>
            <person name="Sisk P."/>
            <person name="Stolte C."/>
            <person name="Sykes S."/>
            <person name="Yandava C."/>
            <person name="Wortman J."/>
            <person name="Nusbaum C."/>
            <person name="Birren B."/>
        </authorList>
    </citation>
    <scope>NUCLEOTIDE SEQUENCE</scope>
    <source>
        <strain evidence="1">R3-111a-1</strain>
    </source>
</reference>
<gene>
    <name evidence="2" type="primary">20352846</name>
    <name evidence="1" type="ORF">GGTG_12388</name>
</gene>
<dbReference type="Proteomes" id="UP000006039">
    <property type="component" value="Unassembled WGS sequence"/>
</dbReference>
<evidence type="ECO:0000313" key="2">
    <source>
        <dbReference type="EnsemblFungi" id="EJT70215"/>
    </source>
</evidence>
<dbReference type="GeneID" id="20352846"/>
<dbReference type="EnsemblFungi" id="EJT70215">
    <property type="protein sequence ID" value="EJT70215"/>
    <property type="gene ID" value="GGTG_12388"/>
</dbReference>
<evidence type="ECO:0000313" key="1">
    <source>
        <dbReference type="EMBL" id="EJT70215.1"/>
    </source>
</evidence>
<evidence type="ECO:0000313" key="3">
    <source>
        <dbReference type="Proteomes" id="UP000006039"/>
    </source>
</evidence>
<reference evidence="2" key="5">
    <citation type="submission" date="2018-04" db="UniProtKB">
        <authorList>
            <consortium name="EnsemblFungi"/>
        </authorList>
    </citation>
    <scope>IDENTIFICATION</scope>
    <source>
        <strain evidence="2">R3-111a-1</strain>
    </source>
</reference>
<dbReference type="AlphaFoldDB" id="J3PFW3"/>
<reference evidence="1" key="2">
    <citation type="submission" date="2010-07" db="EMBL/GenBank/DDBJ databases">
        <authorList>
            <consortium name="The Broad Institute Genome Sequencing Platform"/>
            <consortium name="Broad Institute Genome Sequencing Center for Infectious Disease"/>
            <person name="Ma L.-J."/>
            <person name="Dead R."/>
            <person name="Young S."/>
            <person name="Zeng Q."/>
            <person name="Koehrsen M."/>
            <person name="Alvarado L."/>
            <person name="Berlin A."/>
            <person name="Chapman S.B."/>
            <person name="Chen Z."/>
            <person name="Freedman E."/>
            <person name="Gellesch M."/>
            <person name="Goldberg J."/>
            <person name="Griggs A."/>
            <person name="Gujja S."/>
            <person name="Heilman E.R."/>
            <person name="Heiman D."/>
            <person name="Hepburn T."/>
            <person name="Howarth C."/>
            <person name="Jen D."/>
            <person name="Larson L."/>
            <person name="Mehta T."/>
            <person name="Neiman D."/>
            <person name="Pearson M."/>
            <person name="Roberts A."/>
            <person name="Saif S."/>
            <person name="Shea T."/>
            <person name="Shenoy N."/>
            <person name="Sisk P."/>
            <person name="Stolte C."/>
            <person name="Sykes S."/>
            <person name="Walk T."/>
            <person name="White J."/>
            <person name="Yandava C."/>
            <person name="Haas B."/>
            <person name="Nusbaum C."/>
            <person name="Birren B."/>
        </authorList>
    </citation>
    <scope>NUCLEOTIDE SEQUENCE</scope>
    <source>
        <strain evidence="1">R3-111a-1</strain>
    </source>
</reference>
<accession>J3PFW3</accession>
<dbReference type="RefSeq" id="XP_009228549.1">
    <property type="nucleotide sequence ID" value="XM_009230285.1"/>
</dbReference>
<dbReference type="EMBL" id="GL385402">
    <property type="protein sequence ID" value="EJT70215.1"/>
    <property type="molecule type" value="Genomic_DNA"/>
</dbReference>
<proteinExistence type="predicted"/>